<evidence type="ECO:0000313" key="9">
    <source>
        <dbReference type="Proteomes" id="UP000326921"/>
    </source>
</evidence>
<evidence type="ECO:0000256" key="3">
    <source>
        <dbReference type="ARBA" id="ARBA00022692"/>
    </source>
</evidence>
<dbReference type="PROSITE" id="PS50850">
    <property type="entry name" value="MFS"/>
    <property type="match status" value="1"/>
</dbReference>
<feature type="transmembrane region" description="Helical" evidence="6">
    <location>
        <begin position="380"/>
        <end position="399"/>
    </location>
</feature>
<keyword evidence="3 6" id="KW-0812">Transmembrane</keyword>
<dbReference type="InterPro" id="IPR050495">
    <property type="entry name" value="ATG22/LtaA_families"/>
</dbReference>
<feature type="transmembrane region" description="Helical" evidence="6">
    <location>
        <begin position="317"/>
        <end position="335"/>
    </location>
</feature>
<evidence type="ECO:0000313" key="8">
    <source>
        <dbReference type="EMBL" id="QGA26120.1"/>
    </source>
</evidence>
<feature type="transmembrane region" description="Helical" evidence="6">
    <location>
        <begin position="160"/>
        <end position="180"/>
    </location>
</feature>
<keyword evidence="2" id="KW-0813">Transport</keyword>
<dbReference type="KEGG" id="sphe:GFH32_07190"/>
<feature type="transmembrane region" description="Helical" evidence="6">
    <location>
        <begin position="254"/>
        <end position="275"/>
    </location>
</feature>
<name>A0A5Q0QFW9_9SPHI</name>
<evidence type="ECO:0000256" key="6">
    <source>
        <dbReference type="SAM" id="Phobius"/>
    </source>
</evidence>
<dbReference type="InterPro" id="IPR036259">
    <property type="entry name" value="MFS_trans_sf"/>
</dbReference>
<dbReference type="Gene3D" id="1.20.1250.20">
    <property type="entry name" value="MFS general substrate transporter like domains"/>
    <property type="match status" value="1"/>
</dbReference>
<feature type="transmembrane region" description="Helical" evidence="6">
    <location>
        <begin position="192"/>
        <end position="213"/>
    </location>
</feature>
<feature type="transmembrane region" description="Helical" evidence="6">
    <location>
        <begin position="405"/>
        <end position="425"/>
    </location>
</feature>
<keyword evidence="4 6" id="KW-1133">Transmembrane helix</keyword>
<accession>A0A5Q0QFW9</accession>
<dbReference type="InterPro" id="IPR024671">
    <property type="entry name" value="Atg22-like"/>
</dbReference>
<dbReference type="AlphaFoldDB" id="A0A5Q0QFW9"/>
<feature type="transmembrane region" description="Helical" evidence="6">
    <location>
        <begin position="59"/>
        <end position="83"/>
    </location>
</feature>
<feature type="transmembrane region" description="Helical" evidence="6">
    <location>
        <begin position="95"/>
        <end position="115"/>
    </location>
</feature>
<evidence type="ECO:0000256" key="5">
    <source>
        <dbReference type="ARBA" id="ARBA00023136"/>
    </source>
</evidence>
<feature type="transmembrane region" description="Helical" evidence="6">
    <location>
        <begin position="287"/>
        <end position="305"/>
    </location>
</feature>
<dbReference type="PANTHER" id="PTHR23519:SF1">
    <property type="entry name" value="AUTOPHAGY-RELATED PROTEIN 22"/>
    <property type="match status" value="1"/>
</dbReference>
<dbReference type="InterPro" id="IPR020846">
    <property type="entry name" value="MFS_dom"/>
</dbReference>
<dbReference type="GO" id="GO:0012505">
    <property type="term" value="C:endomembrane system"/>
    <property type="evidence" value="ECO:0007669"/>
    <property type="project" value="UniProtKB-SubCell"/>
</dbReference>
<feature type="transmembrane region" description="Helical" evidence="6">
    <location>
        <begin position="20"/>
        <end position="39"/>
    </location>
</feature>
<feature type="domain" description="Major facilitator superfamily (MFS) profile" evidence="7">
    <location>
        <begin position="250"/>
        <end position="439"/>
    </location>
</feature>
<organism evidence="8 9">
    <name type="scientific">Sphingobacterium zhuxiongii</name>
    <dbReference type="NCBI Taxonomy" id="2662364"/>
    <lineage>
        <taxon>Bacteria</taxon>
        <taxon>Pseudomonadati</taxon>
        <taxon>Bacteroidota</taxon>
        <taxon>Sphingobacteriia</taxon>
        <taxon>Sphingobacteriales</taxon>
        <taxon>Sphingobacteriaceae</taxon>
        <taxon>Sphingobacterium</taxon>
    </lineage>
</organism>
<evidence type="ECO:0000256" key="2">
    <source>
        <dbReference type="ARBA" id="ARBA00022448"/>
    </source>
</evidence>
<protein>
    <submittedName>
        <fullName evidence="8">MFS transporter</fullName>
    </submittedName>
</protein>
<dbReference type="EMBL" id="CP045652">
    <property type="protein sequence ID" value="QGA26120.1"/>
    <property type="molecule type" value="Genomic_DNA"/>
</dbReference>
<feature type="transmembrane region" description="Helical" evidence="6">
    <location>
        <begin position="341"/>
        <end position="359"/>
    </location>
</feature>
<dbReference type="Proteomes" id="UP000326921">
    <property type="component" value="Chromosome"/>
</dbReference>
<feature type="transmembrane region" description="Helical" evidence="6">
    <location>
        <begin position="121"/>
        <end position="139"/>
    </location>
</feature>
<keyword evidence="5 6" id="KW-0472">Membrane</keyword>
<evidence type="ECO:0000259" key="7">
    <source>
        <dbReference type="PROSITE" id="PS50850"/>
    </source>
</evidence>
<dbReference type="GO" id="GO:0022857">
    <property type="term" value="F:transmembrane transporter activity"/>
    <property type="evidence" value="ECO:0007669"/>
    <property type="project" value="InterPro"/>
</dbReference>
<keyword evidence="9" id="KW-1185">Reference proteome</keyword>
<dbReference type="Pfam" id="PF11700">
    <property type="entry name" value="ATG22"/>
    <property type="match status" value="1"/>
</dbReference>
<comment type="subcellular location">
    <subcellularLocation>
        <location evidence="1">Endomembrane system</location>
        <topology evidence="1">Multi-pass membrane protein</topology>
    </subcellularLocation>
</comment>
<evidence type="ECO:0000256" key="4">
    <source>
        <dbReference type="ARBA" id="ARBA00022989"/>
    </source>
</evidence>
<evidence type="ECO:0000256" key="1">
    <source>
        <dbReference type="ARBA" id="ARBA00004127"/>
    </source>
</evidence>
<dbReference type="PANTHER" id="PTHR23519">
    <property type="entry name" value="AUTOPHAGY-RELATED PROTEIN 22"/>
    <property type="match status" value="1"/>
</dbReference>
<gene>
    <name evidence="8" type="ORF">GFH32_07190</name>
</gene>
<proteinExistence type="predicted"/>
<sequence>MKIFKKNDKRLIRSWSMYDWANSAYNLVITSTIFPVYYTTITSNKETGNDIVSFFGFELINTALSNFSLSIAYLLMAISLPFISAYSDAAGKRKYFMRIFTYVGAIACMGLFFFKIETLELGIIFFALAAMGYIGGVAFNNSYLPVIATPDEQDRVSAQGFAYGYVGCVTLQLICFIFVFKPDWFGITDPSLPARLSFFLVGLWWISFAQIPFRFLPRNKPTIENEKLSFFVKAKKEFLSVFEKIKQIPAIKRFLPAYFFYAMGVQTIMIVAAAFGEKVLNLGATKLIASILLIQLVAIGGAFIMSALAKKFGNIKVLIFVVTIWIFICVGAFFLNSEYQFYGMAFLVGLLMGGIQSLSRSTYSKLIPTDVEDTTAFFSFYDVSEKLAIVIGLFTFGIIEQLTHNIRYSALCMSVFFIIGLLLLFRVLKFNKLQIIQSN</sequence>
<reference evidence="8 9" key="1">
    <citation type="submission" date="2019-10" db="EMBL/GenBank/DDBJ databases">
        <authorList>
            <person name="Dong K."/>
        </authorList>
    </citation>
    <scope>NUCLEOTIDE SEQUENCE [LARGE SCALE GENOMIC DNA]</scope>
    <source>
        <strain evidence="9">dk4302</strain>
    </source>
</reference>
<dbReference type="SUPFAM" id="SSF103473">
    <property type="entry name" value="MFS general substrate transporter"/>
    <property type="match status" value="1"/>
</dbReference>
<dbReference type="RefSeq" id="WP_153510662.1">
    <property type="nucleotide sequence ID" value="NZ_CP045652.1"/>
</dbReference>